<dbReference type="SMART" id="SM00089">
    <property type="entry name" value="PKD"/>
    <property type="match status" value="2"/>
</dbReference>
<dbReference type="SUPFAM" id="SSF49299">
    <property type="entry name" value="PKD domain"/>
    <property type="match status" value="1"/>
</dbReference>
<comment type="caution">
    <text evidence="3">The sequence shown here is derived from an EMBL/GenBank/DDBJ whole genome shotgun (WGS) entry which is preliminary data.</text>
</comment>
<evidence type="ECO:0000256" key="1">
    <source>
        <dbReference type="SAM" id="MobiDB-lite"/>
    </source>
</evidence>
<protein>
    <recommendedName>
        <fullName evidence="2">PKD/Chitinase domain-containing protein</fullName>
    </recommendedName>
</protein>
<dbReference type="Gene3D" id="2.60.40.10">
    <property type="entry name" value="Immunoglobulins"/>
    <property type="match status" value="2"/>
</dbReference>
<keyword evidence="4" id="KW-1185">Reference proteome</keyword>
<dbReference type="InterPro" id="IPR000601">
    <property type="entry name" value="PKD_dom"/>
</dbReference>
<proteinExistence type="predicted"/>
<dbReference type="RefSeq" id="WP_159762524.1">
    <property type="nucleotide sequence ID" value="NZ_WUUT01000001.1"/>
</dbReference>
<gene>
    <name evidence="3" type="ORF">GRX03_02050</name>
</gene>
<feature type="domain" description="PKD/Chitinase" evidence="2">
    <location>
        <begin position="139"/>
        <end position="344"/>
    </location>
</feature>
<dbReference type="InterPro" id="IPR022409">
    <property type="entry name" value="PKD/Chitinase_dom"/>
</dbReference>
<name>A0A6B0T582_9EURY</name>
<dbReference type="InterPro" id="IPR013783">
    <property type="entry name" value="Ig-like_fold"/>
</dbReference>
<dbReference type="Proteomes" id="UP000466535">
    <property type="component" value="Unassembled WGS sequence"/>
</dbReference>
<reference evidence="3 4" key="1">
    <citation type="submission" date="2019-12" db="EMBL/GenBank/DDBJ databases">
        <title>Isolation and characterization of three novel carbon monoxide-oxidizing members of Halobacteria from salione crusts and soils.</title>
        <authorList>
            <person name="Myers M.R."/>
            <person name="King G.M."/>
        </authorList>
    </citation>
    <scope>NUCLEOTIDE SEQUENCE [LARGE SCALE GENOMIC DNA]</scope>
    <source>
        <strain evidence="3 4">WSH3</strain>
    </source>
</reference>
<dbReference type="InterPro" id="IPR035986">
    <property type="entry name" value="PKD_dom_sf"/>
</dbReference>
<feature type="compositionally biased region" description="Gly residues" evidence="1">
    <location>
        <begin position="442"/>
        <end position="453"/>
    </location>
</feature>
<dbReference type="Pfam" id="PF18911">
    <property type="entry name" value="PKD_4"/>
    <property type="match status" value="1"/>
</dbReference>
<dbReference type="OrthoDB" id="248699at2157"/>
<organism evidence="3 4">
    <name type="scientific">Halovenus carboxidivorans</name>
    <dbReference type="NCBI Taxonomy" id="2692199"/>
    <lineage>
        <taxon>Archaea</taxon>
        <taxon>Methanobacteriati</taxon>
        <taxon>Methanobacteriota</taxon>
        <taxon>Stenosarchaea group</taxon>
        <taxon>Halobacteria</taxon>
        <taxon>Halobacteriales</taxon>
        <taxon>Haloarculaceae</taxon>
        <taxon>Halovenus</taxon>
    </lineage>
</organism>
<accession>A0A6B0T582</accession>
<evidence type="ECO:0000313" key="3">
    <source>
        <dbReference type="EMBL" id="MXR50391.1"/>
    </source>
</evidence>
<dbReference type="CDD" id="cd00146">
    <property type="entry name" value="PKD"/>
    <property type="match status" value="1"/>
</dbReference>
<evidence type="ECO:0000313" key="4">
    <source>
        <dbReference type="Proteomes" id="UP000466535"/>
    </source>
</evidence>
<feature type="region of interest" description="Disordered" evidence="1">
    <location>
        <begin position="430"/>
        <end position="461"/>
    </location>
</feature>
<dbReference type="AlphaFoldDB" id="A0A6B0T582"/>
<feature type="domain" description="PKD/Chitinase" evidence="2">
    <location>
        <begin position="46"/>
        <end position="135"/>
    </location>
</feature>
<sequence>MTRRLAGALLAVVLLTGASGVVASASEPAELLAVGDPGGDTTARPYAEAGLNQTVPVGGVVYLDAYGSRGADGDIVAYEWRIERPDGTTRRPDCATCELTEFRPASAGQYAVTLTVEDEDGRTATDTMYVTAVSQPAPSAAVSGPDELLANETATVTLDATATTGKLSSVEWYVDGVYREGAFLDTTSTTDTITVSPEDGGTHTVTAVVRNDNGTATRARQILTVSETVPFEVTITGGKDSVEPGAYWAPSFEVTNTGFQTDTQEIALRIPTASEPSPIATETITLDPGETRQFDSDYYVSGAVYDTYGPSLIWETSSADVDTHAVTVESESDNASTTVAVQPPPNYEVEIVSTTPRETEYEYEVEITNTGGQDGSQTIYWTSDDLSTEYVATSNLRLAGGESKVISGSATVQAYYLSYLHERFIVKSDDDSDSVPLNESSGAGGGGDSGGDSSGDATWDTLSLSHSANDVKVGEYTQHSVSSVTNVETGKTLSASNFIDQTGYQGFAADMDASSSGGVDYQGDIALPSADAERGTNVLYKGKAAGQATLCIAAWHGTDDDKYIQPVYDSVDNGCTTITVESDDGGGGSDEPG</sequence>
<evidence type="ECO:0000259" key="2">
    <source>
        <dbReference type="SMART" id="SM00089"/>
    </source>
</evidence>
<dbReference type="EMBL" id="WUUT01000001">
    <property type="protein sequence ID" value="MXR50391.1"/>
    <property type="molecule type" value="Genomic_DNA"/>
</dbReference>